<dbReference type="eggNOG" id="KOG1496">
    <property type="taxonomic scope" value="Eukaryota"/>
</dbReference>
<feature type="binding site" evidence="7">
    <location>
        <position position="108"/>
    </location>
    <ligand>
        <name>NAD(+)</name>
        <dbReference type="ChEBI" id="CHEBI:57540"/>
    </ligand>
</feature>
<dbReference type="SUPFAM" id="SSF56327">
    <property type="entry name" value="LDH C-terminal domain-like"/>
    <property type="match status" value="1"/>
</dbReference>
<dbReference type="NCBIfam" id="TIGR01759">
    <property type="entry name" value="MalateDH-SF1"/>
    <property type="match status" value="1"/>
</dbReference>
<evidence type="ECO:0000256" key="7">
    <source>
        <dbReference type="PIRSR" id="PIRSR000102-3"/>
    </source>
</evidence>
<dbReference type="KEGG" id="tps:THAPS_41425"/>
<dbReference type="EMBL" id="CP001160">
    <property type="protein sequence ID" value="ACI65028.1"/>
    <property type="molecule type" value="Genomic_DNA"/>
</dbReference>
<dbReference type="InterPro" id="IPR015955">
    <property type="entry name" value="Lactate_DH/Glyco_Ohase_4_C"/>
</dbReference>
<dbReference type="RefSeq" id="XP_002296311.1">
    <property type="nucleotide sequence ID" value="XM_002296275.1"/>
</dbReference>
<proteinExistence type="inferred from homology"/>
<dbReference type="STRING" id="35128.B5YNR1"/>
<dbReference type="GO" id="GO:0006099">
    <property type="term" value="P:tricarboxylic acid cycle"/>
    <property type="evidence" value="ECO:0000318"/>
    <property type="project" value="GO_Central"/>
</dbReference>
<dbReference type="GO" id="GO:0006108">
    <property type="term" value="P:malate metabolic process"/>
    <property type="evidence" value="ECO:0000318"/>
    <property type="project" value="GO_Central"/>
</dbReference>
<evidence type="ECO:0000256" key="2">
    <source>
        <dbReference type="ARBA" id="ARBA00012995"/>
    </source>
</evidence>
<dbReference type="SUPFAM" id="SSF51735">
    <property type="entry name" value="NAD(P)-binding Rossmann-fold domains"/>
    <property type="match status" value="1"/>
</dbReference>
<dbReference type="EC" id="1.1.1.37" evidence="2"/>
<dbReference type="InterPro" id="IPR022383">
    <property type="entry name" value="Lactate/malate_DH_C"/>
</dbReference>
<keyword evidence="13" id="KW-1185">Reference proteome</keyword>
<organism evidence="12 13">
    <name type="scientific">Thalassiosira pseudonana</name>
    <name type="common">Marine diatom</name>
    <name type="synonym">Cyclotella nana</name>
    <dbReference type="NCBI Taxonomy" id="35128"/>
    <lineage>
        <taxon>Eukaryota</taxon>
        <taxon>Sar</taxon>
        <taxon>Stramenopiles</taxon>
        <taxon>Ochrophyta</taxon>
        <taxon>Bacillariophyta</taxon>
        <taxon>Coscinodiscophyceae</taxon>
        <taxon>Thalassiosirophycidae</taxon>
        <taxon>Thalassiosirales</taxon>
        <taxon>Thalassiosiraceae</taxon>
        <taxon>Thalassiosira</taxon>
    </lineage>
</organism>
<dbReference type="PaxDb" id="35128-Thaps41425"/>
<comment type="similarity">
    <text evidence="1">Belongs to the LDH/MDH superfamily. MDH type 2 family.</text>
</comment>
<feature type="binding site" evidence="6">
    <location>
        <position position="101"/>
    </location>
    <ligand>
        <name>substrate</name>
    </ligand>
</feature>
<dbReference type="OMA" id="GMIGSNM"/>
<feature type="binding site" evidence="7">
    <location>
        <begin position="132"/>
        <end position="134"/>
    </location>
    <ligand>
        <name>NAD(+)</name>
        <dbReference type="ChEBI" id="CHEBI:57540"/>
    </ligand>
</feature>
<dbReference type="Pfam" id="PF02866">
    <property type="entry name" value="Ldh_1_C"/>
    <property type="match status" value="1"/>
</dbReference>
<evidence type="ECO:0000313" key="13">
    <source>
        <dbReference type="Proteomes" id="UP000001449"/>
    </source>
</evidence>
<reference evidence="12 13" key="1">
    <citation type="journal article" date="2004" name="Science">
        <title>The genome of the diatom Thalassiosira pseudonana: ecology, evolution, and metabolism.</title>
        <authorList>
            <person name="Armbrust E.V."/>
            <person name="Berges J.A."/>
            <person name="Bowler C."/>
            <person name="Green B.R."/>
            <person name="Martinez D."/>
            <person name="Putnam N.H."/>
            <person name="Zhou S."/>
            <person name="Allen A.E."/>
            <person name="Apt K.E."/>
            <person name="Bechner M."/>
            <person name="Brzezinski M.A."/>
            <person name="Chaal B.K."/>
            <person name="Chiovitti A."/>
            <person name="Davis A.K."/>
            <person name="Demarest M.S."/>
            <person name="Detter J.C."/>
            <person name="Glavina T."/>
            <person name="Goodstein D."/>
            <person name="Hadi M.Z."/>
            <person name="Hellsten U."/>
            <person name="Hildebrand M."/>
            <person name="Jenkins B.D."/>
            <person name="Jurka J."/>
            <person name="Kapitonov V.V."/>
            <person name="Kroger N."/>
            <person name="Lau W.W."/>
            <person name="Lane T.W."/>
            <person name="Larimer F.W."/>
            <person name="Lippmeier J.C."/>
            <person name="Lucas S."/>
            <person name="Medina M."/>
            <person name="Montsant A."/>
            <person name="Obornik M."/>
            <person name="Parker M.S."/>
            <person name="Palenik B."/>
            <person name="Pazour G.J."/>
            <person name="Richardson P.M."/>
            <person name="Rynearson T.A."/>
            <person name="Saito M.A."/>
            <person name="Schwartz D.C."/>
            <person name="Thamatrakoln K."/>
            <person name="Valentin K."/>
            <person name="Vardi A."/>
            <person name="Wilkerson F.P."/>
            <person name="Rokhsar D.S."/>
        </authorList>
    </citation>
    <scope>NUCLEOTIDE SEQUENCE [LARGE SCALE GENOMIC DNA]</scope>
    <source>
        <strain evidence="12 13">CCMP1335</strain>
    </source>
</reference>
<dbReference type="InterPro" id="IPR010945">
    <property type="entry name" value="Malate_DH_type2"/>
</dbReference>
<evidence type="ECO:0000256" key="8">
    <source>
        <dbReference type="RuleBase" id="RU003369"/>
    </source>
</evidence>
<dbReference type="InterPro" id="IPR001236">
    <property type="entry name" value="Lactate/malate_DH_N"/>
</dbReference>
<dbReference type="GeneID" id="7450578"/>
<gene>
    <name evidence="12" type="ORF">THAPS_41425</name>
</gene>
<evidence type="ECO:0000256" key="4">
    <source>
        <dbReference type="ARBA" id="ARBA00023027"/>
    </source>
</evidence>
<accession>B5YNR1</accession>
<dbReference type="AlphaFoldDB" id="B5YNR1"/>
<evidence type="ECO:0000256" key="1">
    <source>
        <dbReference type="ARBA" id="ARBA00009613"/>
    </source>
</evidence>
<evidence type="ECO:0000259" key="11">
    <source>
        <dbReference type="Pfam" id="PF02866"/>
    </source>
</evidence>
<keyword evidence="4 7" id="KW-0520">NAD</keyword>
<evidence type="ECO:0000313" key="12">
    <source>
        <dbReference type="EMBL" id="ACI65028.1"/>
    </source>
</evidence>
<dbReference type="InterPro" id="IPR001557">
    <property type="entry name" value="L-lactate/malate_DH"/>
</dbReference>
<dbReference type="PANTHER" id="PTHR23382">
    <property type="entry name" value="MALATE DEHYDROGENASE"/>
    <property type="match status" value="1"/>
</dbReference>
<feature type="binding site" evidence="6">
    <location>
        <position position="134"/>
    </location>
    <ligand>
        <name>substrate</name>
    </ligand>
</feature>
<evidence type="ECO:0000256" key="9">
    <source>
        <dbReference type="SAM" id="Coils"/>
    </source>
</evidence>
<dbReference type="Gene3D" id="3.40.50.720">
    <property type="entry name" value="NAD(P)-binding Rossmann-like Domain"/>
    <property type="match status" value="1"/>
</dbReference>
<dbReference type="Gene3D" id="3.90.110.10">
    <property type="entry name" value="Lactate dehydrogenase/glycoside hydrolase, family 4, C-terminal"/>
    <property type="match status" value="1"/>
</dbReference>
<dbReference type="HOGENOM" id="CLU_040727_2_0_1"/>
<feature type="domain" description="Lactate/malate dehydrogenase N-terminal" evidence="10">
    <location>
        <begin position="8"/>
        <end position="155"/>
    </location>
</feature>
<dbReference type="GO" id="GO:0006107">
    <property type="term" value="P:oxaloacetate metabolic process"/>
    <property type="evidence" value="ECO:0000318"/>
    <property type="project" value="GO_Central"/>
</dbReference>
<keyword evidence="9" id="KW-0175">Coiled coil</keyword>
<sequence length="374" mass="40891">MAIQPSITRVAISGAAGNIGYALLPLLASGYVFGDDRSVELRLLEIPHAVKALAGVRMELIDCAFPCLTDVIITTEPEEAFEGADVIVLVGGFPRKQGMERKDLIHANTKIFTTMGRAIEEVASPNVKVLVVANPANTNCLVALNEASRIPSKNFCALTYLDHQRAKAQVAIRLGVRPNQVKNVSIWGNHSNTQYPDVLTDGYISFDSGEDIPISTLMANDLEWTNDDFVQIVQNRGKHVIEVRGNSSALSAAQATADCLATWLVTGTKRGETISMAVYNDKGYYGVKKGLVFSFPCECRDGDWFVKTGLELSDLAMEKLQVTENELKEEREDAEELIKQTRFRSMSTVSTASLASSTSEMELSVPPRVLTSRI</sequence>
<evidence type="ECO:0000256" key="6">
    <source>
        <dbReference type="PIRSR" id="PIRSR000102-2"/>
    </source>
</evidence>
<name>B5YNR1_THAPS</name>
<evidence type="ECO:0000256" key="5">
    <source>
        <dbReference type="PIRSR" id="PIRSR000102-1"/>
    </source>
</evidence>
<feature type="active site" description="Proton acceptor" evidence="5">
    <location>
        <position position="190"/>
    </location>
</feature>
<dbReference type="FunFam" id="3.40.50.720:FF:000010">
    <property type="entry name" value="Malate dehydrogenase"/>
    <property type="match status" value="1"/>
</dbReference>
<feature type="domain" description="Lactate/malate dehydrogenase C-terminal" evidence="11">
    <location>
        <begin position="159"/>
        <end position="336"/>
    </location>
</feature>
<dbReference type="CDD" id="cd01336">
    <property type="entry name" value="MDH_cytoplasmic_cytosolic"/>
    <property type="match status" value="1"/>
</dbReference>
<keyword evidence="3 8" id="KW-0560">Oxidoreductase</keyword>
<dbReference type="Pfam" id="PF00056">
    <property type="entry name" value="Ldh_1_N"/>
    <property type="match status" value="1"/>
</dbReference>
<dbReference type="GO" id="GO:0030060">
    <property type="term" value="F:L-malate dehydrogenase (NAD+) activity"/>
    <property type="evidence" value="ECO:0000318"/>
    <property type="project" value="GO_Central"/>
</dbReference>
<feature type="binding site" evidence="6">
    <location>
        <position position="165"/>
    </location>
    <ligand>
        <name>substrate</name>
    </ligand>
</feature>
<dbReference type="Proteomes" id="UP000001449">
    <property type="component" value="Chromosome 7"/>
</dbReference>
<evidence type="ECO:0000256" key="3">
    <source>
        <dbReference type="ARBA" id="ARBA00023002"/>
    </source>
</evidence>
<reference evidence="12 13" key="2">
    <citation type="journal article" date="2008" name="Nature">
        <title>The Phaeodactylum genome reveals the evolutionary history of diatom genomes.</title>
        <authorList>
            <person name="Bowler C."/>
            <person name="Allen A.E."/>
            <person name="Badger J.H."/>
            <person name="Grimwood J."/>
            <person name="Jabbari K."/>
            <person name="Kuo A."/>
            <person name="Maheswari U."/>
            <person name="Martens C."/>
            <person name="Maumus F."/>
            <person name="Otillar R.P."/>
            <person name="Rayko E."/>
            <person name="Salamov A."/>
            <person name="Vandepoele K."/>
            <person name="Beszteri B."/>
            <person name="Gruber A."/>
            <person name="Heijde M."/>
            <person name="Katinka M."/>
            <person name="Mock T."/>
            <person name="Valentin K."/>
            <person name="Verret F."/>
            <person name="Berges J.A."/>
            <person name="Brownlee C."/>
            <person name="Cadoret J.P."/>
            <person name="Chiovitti A."/>
            <person name="Choi C.J."/>
            <person name="Coesel S."/>
            <person name="De Martino A."/>
            <person name="Detter J.C."/>
            <person name="Durkin C."/>
            <person name="Falciatore A."/>
            <person name="Fournet J."/>
            <person name="Haruta M."/>
            <person name="Huysman M.J."/>
            <person name="Jenkins B.D."/>
            <person name="Jiroutova K."/>
            <person name="Jorgensen R.E."/>
            <person name="Joubert Y."/>
            <person name="Kaplan A."/>
            <person name="Kroger N."/>
            <person name="Kroth P.G."/>
            <person name="La Roche J."/>
            <person name="Lindquist E."/>
            <person name="Lommer M."/>
            <person name="Martin-Jezequel V."/>
            <person name="Lopez P.J."/>
            <person name="Lucas S."/>
            <person name="Mangogna M."/>
            <person name="McGinnis K."/>
            <person name="Medlin L.K."/>
            <person name="Montsant A."/>
            <person name="Oudot-Le Secq M.P."/>
            <person name="Napoli C."/>
            <person name="Obornik M."/>
            <person name="Parker M.S."/>
            <person name="Petit J.L."/>
            <person name="Porcel B.M."/>
            <person name="Poulsen N."/>
            <person name="Robison M."/>
            <person name="Rychlewski L."/>
            <person name="Rynearson T.A."/>
            <person name="Schmutz J."/>
            <person name="Shapiro H."/>
            <person name="Siaut M."/>
            <person name="Stanley M."/>
            <person name="Sussman M.R."/>
            <person name="Taylor A.R."/>
            <person name="Vardi A."/>
            <person name="von Dassow P."/>
            <person name="Vyverman W."/>
            <person name="Willis A."/>
            <person name="Wyrwicz L.S."/>
            <person name="Rokhsar D.S."/>
            <person name="Weissenbach J."/>
            <person name="Armbrust E.V."/>
            <person name="Green B.R."/>
            <person name="Van de Peer Y."/>
            <person name="Grigoriev I.V."/>
        </authorList>
    </citation>
    <scope>NUCLEOTIDE SEQUENCE [LARGE SCALE GENOMIC DNA]</scope>
    <source>
        <strain evidence="12 13">CCMP1335</strain>
    </source>
</reference>
<feature type="binding site" evidence="6">
    <location>
        <position position="95"/>
    </location>
    <ligand>
        <name>substrate</name>
    </ligand>
</feature>
<dbReference type="NCBIfam" id="NF003916">
    <property type="entry name" value="PRK05442.1"/>
    <property type="match status" value="1"/>
</dbReference>
<dbReference type="FunFam" id="3.90.110.10:FF:000002">
    <property type="entry name" value="Malate dehydrogenase"/>
    <property type="match status" value="1"/>
</dbReference>
<protein>
    <recommendedName>
        <fullName evidence="2">malate dehydrogenase</fullName>
        <ecNumber evidence="2">1.1.1.37</ecNumber>
    </recommendedName>
</protein>
<dbReference type="InterPro" id="IPR036291">
    <property type="entry name" value="NAD(P)-bd_dom_sf"/>
</dbReference>
<feature type="binding site" evidence="7">
    <location>
        <begin position="14"/>
        <end position="20"/>
    </location>
    <ligand>
        <name>NAD(+)</name>
        <dbReference type="ChEBI" id="CHEBI:57540"/>
    </ligand>
</feature>
<evidence type="ECO:0000259" key="10">
    <source>
        <dbReference type="Pfam" id="PF00056"/>
    </source>
</evidence>
<dbReference type="InterPro" id="IPR011274">
    <property type="entry name" value="Malate_DH_NAD-dep_euk"/>
</dbReference>
<dbReference type="InParanoid" id="B5YNR1"/>
<dbReference type="PIRSF" id="PIRSF000102">
    <property type="entry name" value="Lac_mal_DH"/>
    <property type="match status" value="1"/>
</dbReference>
<feature type="coiled-coil region" evidence="9">
    <location>
        <begin position="313"/>
        <end position="344"/>
    </location>
</feature>